<dbReference type="Pfam" id="PF01588">
    <property type="entry name" value="tRNA_bind"/>
    <property type="match status" value="1"/>
</dbReference>
<dbReference type="SUPFAM" id="SSF50249">
    <property type="entry name" value="Nucleic acid-binding proteins"/>
    <property type="match status" value="1"/>
</dbReference>
<evidence type="ECO:0000259" key="17">
    <source>
        <dbReference type="PROSITE" id="PS50886"/>
    </source>
</evidence>
<dbReference type="InterPro" id="IPR036690">
    <property type="entry name" value="Fdx_antiC-bd_sf"/>
</dbReference>
<dbReference type="CDD" id="cd02796">
    <property type="entry name" value="tRNA_bind_bactPheRS"/>
    <property type="match status" value="1"/>
</dbReference>
<keyword evidence="10 15" id="KW-0460">Magnesium</keyword>
<dbReference type="GO" id="GO:0005524">
    <property type="term" value="F:ATP binding"/>
    <property type="evidence" value="ECO:0007669"/>
    <property type="project" value="UniProtKB-UniRule"/>
</dbReference>
<dbReference type="SMART" id="SM00874">
    <property type="entry name" value="B5"/>
    <property type="match status" value="1"/>
</dbReference>
<evidence type="ECO:0000256" key="4">
    <source>
        <dbReference type="ARBA" id="ARBA00022490"/>
    </source>
</evidence>
<dbReference type="Gene3D" id="3.30.70.380">
    <property type="entry name" value="Ferrodoxin-fold anticodon-binding domain"/>
    <property type="match status" value="1"/>
</dbReference>
<evidence type="ECO:0000256" key="14">
    <source>
        <dbReference type="ARBA" id="ARBA00049255"/>
    </source>
</evidence>
<dbReference type="InterPro" id="IPR041616">
    <property type="entry name" value="PheRS_beta_core"/>
</dbReference>
<dbReference type="STRING" id="1617426.TR69_WS6001000532"/>
<evidence type="ECO:0000313" key="21">
    <source>
        <dbReference type="Proteomes" id="UP000070457"/>
    </source>
</evidence>
<dbReference type="Pfam" id="PF03147">
    <property type="entry name" value="FDX-ACB"/>
    <property type="match status" value="1"/>
</dbReference>
<evidence type="ECO:0000256" key="1">
    <source>
        <dbReference type="ARBA" id="ARBA00004496"/>
    </source>
</evidence>
<dbReference type="Gene3D" id="3.30.930.10">
    <property type="entry name" value="Bira Bifunctional Protein, Domain 2"/>
    <property type="match status" value="1"/>
</dbReference>
<keyword evidence="11 16" id="KW-0694">RNA-binding</keyword>
<evidence type="ECO:0000256" key="3">
    <source>
        <dbReference type="ARBA" id="ARBA00011209"/>
    </source>
</evidence>
<evidence type="ECO:0000256" key="2">
    <source>
        <dbReference type="ARBA" id="ARBA00008653"/>
    </source>
</evidence>
<dbReference type="PANTHER" id="PTHR10947">
    <property type="entry name" value="PHENYLALANYL-TRNA SYNTHETASE BETA CHAIN AND LEUCINE-RICH REPEAT-CONTAINING PROTEIN 47"/>
    <property type="match status" value="1"/>
</dbReference>
<dbReference type="PROSITE" id="PS51483">
    <property type="entry name" value="B5"/>
    <property type="match status" value="1"/>
</dbReference>
<comment type="subcellular location">
    <subcellularLocation>
        <location evidence="1 15">Cytoplasm</location>
    </subcellularLocation>
</comment>
<dbReference type="HAMAP" id="MF_00283">
    <property type="entry name" value="Phe_tRNA_synth_beta1"/>
    <property type="match status" value="1"/>
</dbReference>
<feature type="binding site" evidence="15">
    <location>
        <position position="483"/>
    </location>
    <ligand>
        <name>Mg(2+)</name>
        <dbReference type="ChEBI" id="CHEBI:18420"/>
        <note>shared with alpha subunit</note>
    </ligand>
</feature>
<gene>
    <name evidence="15 20" type="primary">pheT</name>
    <name evidence="20" type="ORF">TR69_WS6001000532</name>
</gene>
<dbReference type="PROSITE" id="PS51447">
    <property type="entry name" value="FDX_ACB"/>
    <property type="match status" value="1"/>
</dbReference>
<accession>A0A136LY54</accession>
<comment type="caution">
    <text evidence="20">The sequence shown here is derived from an EMBL/GenBank/DDBJ whole genome shotgun (WGS) entry which is preliminary data.</text>
</comment>
<protein>
    <recommendedName>
        <fullName evidence="15">Phenylalanine--tRNA ligase beta subunit</fullName>
        <ecNumber evidence="15">6.1.1.20</ecNumber>
    </recommendedName>
    <alternativeName>
        <fullName evidence="15">Phenylalanyl-tRNA synthetase beta subunit</fullName>
        <shortName evidence="15">PheRS</shortName>
    </alternativeName>
</protein>
<dbReference type="SUPFAM" id="SSF54991">
    <property type="entry name" value="Anticodon-binding domain of PheRS"/>
    <property type="match status" value="1"/>
</dbReference>
<dbReference type="PANTHER" id="PTHR10947:SF0">
    <property type="entry name" value="PHENYLALANINE--TRNA LIGASE BETA SUBUNIT"/>
    <property type="match status" value="1"/>
</dbReference>
<keyword evidence="12 15" id="KW-0648">Protein biosynthesis</keyword>
<dbReference type="Gene3D" id="2.40.50.140">
    <property type="entry name" value="Nucleic acid-binding proteins"/>
    <property type="match status" value="1"/>
</dbReference>
<dbReference type="Pfam" id="PF03483">
    <property type="entry name" value="B3_4"/>
    <property type="match status" value="1"/>
</dbReference>
<dbReference type="EC" id="6.1.1.20" evidence="15"/>
<dbReference type="SMART" id="SM00896">
    <property type="entry name" value="FDX-ACB"/>
    <property type="match status" value="1"/>
</dbReference>
<dbReference type="SUPFAM" id="SSF55681">
    <property type="entry name" value="Class II aaRS and biotin synthetases"/>
    <property type="match status" value="1"/>
</dbReference>
<dbReference type="GO" id="GO:0000049">
    <property type="term" value="F:tRNA binding"/>
    <property type="evidence" value="ECO:0007669"/>
    <property type="project" value="UniProtKB-UniRule"/>
</dbReference>
<comment type="catalytic activity">
    <reaction evidence="14 15">
        <text>tRNA(Phe) + L-phenylalanine + ATP = L-phenylalanyl-tRNA(Phe) + AMP + diphosphate + H(+)</text>
        <dbReference type="Rhea" id="RHEA:19413"/>
        <dbReference type="Rhea" id="RHEA-COMP:9668"/>
        <dbReference type="Rhea" id="RHEA-COMP:9699"/>
        <dbReference type="ChEBI" id="CHEBI:15378"/>
        <dbReference type="ChEBI" id="CHEBI:30616"/>
        <dbReference type="ChEBI" id="CHEBI:33019"/>
        <dbReference type="ChEBI" id="CHEBI:58095"/>
        <dbReference type="ChEBI" id="CHEBI:78442"/>
        <dbReference type="ChEBI" id="CHEBI:78531"/>
        <dbReference type="ChEBI" id="CHEBI:456215"/>
        <dbReference type="EC" id="6.1.1.20"/>
    </reaction>
</comment>
<dbReference type="PATRIC" id="fig|1617426.3.peg.528"/>
<evidence type="ECO:0000256" key="12">
    <source>
        <dbReference type="ARBA" id="ARBA00022917"/>
    </source>
</evidence>
<feature type="domain" description="B5" evidence="19">
    <location>
        <begin position="413"/>
        <end position="496"/>
    </location>
</feature>
<dbReference type="SUPFAM" id="SSF46955">
    <property type="entry name" value="Putative DNA-binding domain"/>
    <property type="match status" value="1"/>
</dbReference>
<dbReference type="Pfam" id="PF17759">
    <property type="entry name" value="tRNA_synthFbeta"/>
    <property type="match status" value="1"/>
</dbReference>
<evidence type="ECO:0000256" key="10">
    <source>
        <dbReference type="ARBA" id="ARBA00022842"/>
    </source>
</evidence>
<evidence type="ECO:0000256" key="9">
    <source>
        <dbReference type="ARBA" id="ARBA00022840"/>
    </source>
</evidence>
<dbReference type="InterPro" id="IPR002547">
    <property type="entry name" value="tRNA-bd_dom"/>
</dbReference>
<keyword evidence="8 15" id="KW-0547">Nucleotide-binding</keyword>
<dbReference type="InterPro" id="IPR005146">
    <property type="entry name" value="B3/B4_tRNA-bd"/>
</dbReference>
<feature type="binding site" evidence="15">
    <location>
        <position position="480"/>
    </location>
    <ligand>
        <name>Mg(2+)</name>
        <dbReference type="ChEBI" id="CHEBI:18420"/>
        <note>shared with alpha subunit</note>
    </ligand>
</feature>
<evidence type="ECO:0000256" key="5">
    <source>
        <dbReference type="ARBA" id="ARBA00022555"/>
    </source>
</evidence>
<dbReference type="GO" id="GO:0000287">
    <property type="term" value="F:magnesium ion binding"/>
    <property type="evidence" value="ECO:0007669"/>
    <property type="project" value="UniProtKB-UniRule"/>
</dbReference>
<organism evidence="20 21">
    <name type="scientific">candidate division WS6 bacterium OLB20</name>
    <dbReference type="NCBI Taxonomy" id="1617426"/>
    <lineage>
        <taxon>Bacteria</taxon>
        <taxon>Candidatus Dojkabacteria</taxon>
    </lineage>
</organism>
<keyword evidence="7 15" id="KW-0479">Metal-binding</keyword>
<evidence type="ECO:0000256" key="8">
    <source>
        <dbReference type="ARBA" id="ARBA00022741"/>
    </source>
</evidence>
<sequence length="815" mass="89507">MLLSFSWLQTYLPDLHTFDHKTIAEALTGSLAEVEGITGVRKGLKNISAGEVISVEPHPTHKKLSVCAVKLANSERTIICGAPNVAAGMIVAVCLPGGSVLNPKQPLGSQDVFMIEQRQIGEVTSEGMICSAKELGLSESHDGILELEPEMIPGTDLVPMLQDTVFEIENKSISHRPDCFSHRGIARELSAILNTEFQETPSDVSLIPTANLPLAVDRKVSAELCSRFNAVTVTEVTVKQSPLWLVARLAAVGIRSVNNVVDITNFVMMDIGQPLHAFDYDKLADAELTVRNAKQGESIKALDGSTYKLSKDMVIIADGAGKPESIAGIMGGARTEITEKTTNIVLEAANWEMYNIRRSSRELGLRTEASTRFEKGQDPNLTMDGLKDALALVQDVAGGELACEPVDIYPEPVTEHTVELPVPMVKRFLGIDLKTDAVIELLEALGLEHLEEESSAENIEKDSQIFRIPTWRGDLKIAQDLLEEVARMYGYDAIVPTLPEGSLEPVARNPVSVVNRIIRDSLTGSGLDELITYSFTGEDDYKRIRLDHTKALALSNPISPDLRLLRTTLLTNLTAKLLRMPSDTAYSAFLNSDALSRRRPMIAVSICSRERWPVCWPMSRLPSCFFDAKGVIEVLLKDLHIDTDAVRFVPLAEEPGAGASAAFHPVRTAVVYIGEERLGIVGELHPEILLTEDYDGRISAFELDADLLLKHYNEYATYTRISEFQAVSRDLSFWVARSVLYTDFVGAIHALNNPLVKNVELVDVFMPAGEEKRKGITVSITLQSMERTLSEEDINSAVETVSHALKSAVKAELRS</sequence>
<dbReference type="GO" id="GO:0009328">
    <property type="term" value="C:phenylalanine-tRNA ligase complex"/>
    <property type="evidence" value="ECO:0007669"/>
    <property type="project" value="TreeGrafter"/>
</dbReference>
<keyword evidence="4 15" id="KW-0963">Cytoplasm</keyword>
<dbReference type="InterPro" id="IPR045060">
    <property type="entry name" value="Phe-tRNA-ligase_IIc_bsu"/>
</dbReference>
<dbReference type="InterPro" id="IPR020825">
    <property type="entry name" value="Phe-tRNA_synthase-like_B3/B4"/>
</dbReference>
<dbReference type="AlphaFoldDB" id="A0A136LY54"/>
<dbReference type="Gene3D" id="3.50.40.10">
    <property type="entry name" value="Phenylalanyl-trna Synthetase, Chain B, domain 3"/>
    <property type="match status" value="1"/>
</dbReference>
<dbReference type="Pfam" id="PF03484">
    <property type="entry name" value="B5"/>
    <property type="match status" value="1"/>
</dbReference>
<keyword evidence="6 15" id="KW-0436">Ligase</keyword>
<reference evidence="20 21" key="1">
    <citation type="submission" date="2015-02" db="EMBL/GenBank/DDBJ databases">
        <title>Improved understanding of the partial-nitritation anammox process through 23 genomes representing the majority of the microbial community.</title>
        <authorList>
            <person name="Speth D.R."/>
            <person name="In T Zandt M."/>
            <person name="Guerrero Cruz S."/>
            <person name="Jetten M.S."/>
            <person name="Dutilh B.E."/>
        </authorList>
    </citation>
    <scope>NUCLEOTIDE SEQUENCE [LARGE SCALE GENOMIC DNA]</scope>
    <source>
        <strain evidence="20">OLB20</strain>
    </source>
</reference>
<evidence type="ECO:0000259" key="18">
    <source>
        <dbReference type="PROSITE" id="PS51447"/>
    </source>
</evidence>
<evidence type="ECO:0000256" key="16">
    <source>
        <dbReference type="PROSITE-ProRule" id="PRU00209"/>
    </source>
</evidence>
<dbReference type="GO" id="GO:0004826">
    <property type="term" value="F:phenylalanine-tRNA ligase activity"/>
    <property type="evidence" value="ECO:0007669"/>
    <property type="project" value="UniProtKB-UniRule"/>
</dbReference>
<feature type="binding site" evidence="15">
    <location>
        <position position="474"/>
    </location>
    <ligand>
        <name>Mg(2+)</name>
        <dbReference type="ChEBI" id="CHEBI:18420"/>
        <note>shared with alpha subunit</note>
    </ligand>
</feature>
<evidence type="ECO:0000256" key="13">
    <source>
        <dbReference type="ARBA" id="ARBA00023146"/>
    </source>
</evidence>
<dbReference type="EMBL" id="JYNZ01000003">
    <property type="protein sequence ID" value="KXK26527.1"/>
    <property type="molecule type" value="Genomic_DNA"/>
</dbReference>
<dbReference type="PROSITE" id="PS50886">
    <property type="entry name" value="TRBD"/>
    <property type="match status" value="1"/>
</dbReference>
<dbReference type="InterPro" id="IPR009061">
    <property type="entry name" value="DNA-bd_dom_put_sf"/>
</dbReference>
<evidence type="ECO:0000256" key="15">
    <source>
        <dbReference type="HAMAP-Rule" id="MF_00283"/>
    </source>
</evidence>
<feature type="domain" description="TRNA-binding" evidence="17">
    <location>
        <begin position="41"/>
        <end position="158"/>
    </location>
</feature>
<evidence type="ECO:0000313" key="20">
    <source>
        <dbReference type="EMBL" id="KXK26527.1"/>
    </source>
</evidence>
<dbReference type="SMART" id="SM00873">
    <property type="entry name" value="B3_4"/>
    <property type="match status" value="1"/>
</dbReference>
<evidence type="ECO:0000256" key="6">
    <source>
        <dbReference type="ARBA" id="ARBA00022598"/>
    </source>
</evidence>
<evidence type="ECO:0000259" key="19">
    <source>
        <dbReference type="PROSITE" id="PS51483"/>
    </source>
</evidence>
<dbReference type="Proteomes" id="UP000070457">
    <property type="component" value="Unassembled WGS sequence"/>
</dbReference>
<dbReference type="Gene3D" id="3.30.56.10">
    <property type="match status" value="2"/>
</dbReference>
<dbReference type="InterPro" id="IPR045864">
    <property type="entry name" value="aa-tRNA-synth_II/BPL/LPL"/>
</dbReference>
<evidence type="ECO:0000256" key="7">
    <source>
        <dbReference type="ARBA" id="ARBA00022723"/>
    </source>
</evidence>
<dbReference type="InterPro" id="IPR005121">
    <property type="entry name" value="Fdx_antiC-bd"/>
</dbReference>
<dbReference type="GO" id="GO:0006432">
    <property type="term" value="P:phenylalanyl-tRNA aminoacylation"/>
    <property type="evidence" value="ECO:0007669"/>
    <property type="project" value="UniProtKB-UniRule"/>
</dbReference>
<dbReference type="InterPro" id="IPR005147">
    <property type="entry name" value="tRNA_synthase_B5-dom"/>
</dbReference>
<comment type="cofactor">
    <cofactor evidence="15">
        <name>Mg(2+)</name>
        <dbReference type="ChEBI" id="CHEBI:18420"/>
    </cofactor>
    <text evidence="15">Binds 2 magnesium ions per tetramer.</text>
</comment>
<dbReference type="SUPFAM" id="SSF56037">
    <property type="entry name" value="PheT/TilS domain"/>
    <property type="match status" value="1"/>
</dbReference>
<dbReference type="InterPro" id="IPR004532">
    <property type="entry name" value="Phe-tRNA-ligase_IIc_bsu_bact"/>
</dbReference>
<keyword evidence="5 16" id="KW-0820">tRNA-binding</keyword>
<dbReference type="NCBIfam" id="TIGR00472">
    <property type="entry name" value="pheT_bact"/>
    <property type="match status" value="1"/>
</dbReference>
<keyword evidence="13 15" id="KW-0030">Aminoacyl-tRNA synthetase</keyword>
<proteinExistence type="inferred from homology"/>
<feature type="binding site" evidence="15">
    <location>
        <position position="484"/>
    </location>
    <ligand>
        <name>Mg(2+)</name>
        <dbReference type="ChEBI" id="CHEBI:18420"/>
        <note>shared with alpha subunit</note>
    </ligand>
</feature>
<evidence type="ECO:0000256" key="11">
    <source>
        <dbReference type="ARBA" id="ARBA00022884"/>
    </source>
</evidence>
<feature type="domain" description="FDX-ACB" evidence="18">
    <location>
        <begin position="722"/>
        <end position="814"/>
    </location>
</feature>
<comment type="subunit">
    <text evidence="3 15">Tetramer of two alpha and two beta subunits.</text>
</comment>
<name>A0A136LY54_9BACT</name>
<keyword evidence="9 15" id="KW-0067">ATP-binding</keyword>
<dbReference type="InterPro" id="IPR033714">
    <property type="entry name" value="tRNA_bind_bactPheRS"/>
</dbReference>
<comment type="similarity">
    <text evidence="2 15">Belongs to the phenylalanyl-tRNA synthetase beta subunit family. Type 1 subfamily.</text>
</comment>
<dbReference type="InterPro" id="IPR012340">
    <property type="entry name" value="NA-bd_OB-fold"/>
</dbReference>